<keyword evidence="3" id="KW-1185">Reference proteome</keyword>
<dbReference type="PANTHER" id="PTHR43825:SF1">
    <property type="entry name" value="TRANSKETOLASE-LIKE PYRIMIDINE-BINDING DOMAIN-CONTAINING PROTEIN"/>
    <property type="match status" value="1"/>
</dbReference>
<evidence type="ECO:0000259" key="1">
    <source>
        <dbReference type="SMART" id="SM00861"/>
    </source>
</evidence>
<dbReference type="InterPro" id="IPR029061">
    <property type="entry name" value="THDP-binding"/>
</dbReference>
<dbReference type="SUPFAM" id="SSF52518">
    <property type="entry name" value="Thiamin diphosphate-binding fold (THDP-binding)"/>
    <property type="match status" value="1"/>
</dbReference>
<proteinExistence type="predicted"/>
<dbReference type="RefSeq" id="WP_394823042.1">
    <property type="nucleotide sequence ID" value="NZ_CP089984.1"/>
</dbReference>
<dbReference type="SUPFAM" id="SSF52922">
    <property type="entry name" value="TK C-terminal domain-like"/>
    <property type="match status" value="1"/>
</dbReference>
<name>A0ABZ2LR84_9BACT</name>
<dbReference type="InterPro" id="IPR005475">
    <property type="entry name" value="Transketolase-like_Pyr-bd"/>
</dbReference>
<dbReference type="Gene3D" id="3.40.50.970">
    <property type="match status" value="1"/>
</dbReference>
<dbReference type="EMBL" id="CP089984">
    <property type="protein sequence ID" value="WXB13432.1"/>
    <property type="molecule type" value="Genomic_DNA"/>
</dbReference>
<protein>
    <submittedName>
        <fullName evidence="2">Transketolase family protein</fullName>
    </submittedName>
</protein>
<dbReference type="SMART" id="SM00861">
    <property type="entry name" value="Transket_pyr"/>
    <property type="match status" value="1"/>
</dbReference>
<dbReference type="CDD" id="cd07033">
    <property type="entry name" value="TPP_PYR_DXS_TK_like"/>
    <property type="match status" value="1"/>
</dbReference>
<dbReference type="Gene3D" id="3.40.50.920">
    <property type="match status" value="1"/>
</dbReference>
<gene>
    <name evidence="2" type="ORF">LZC94_37010</name>
</gene>
<dbReference type="Pfam" id="PF02780">
    <property type="entry name" value="Transketolase_C"/>
    <property type="match status" value="1"/>
</dbReference>
<dbReference type="InterPro" id="IPR051157">
    <property type="entry name" value="PDH/Transketolase"/>
</dbReference>
<dbReference type="InterPro" id="IPR009014">
    <property type="entry name" value="Transketo_C/PFOR_II"/>
</dbReference>
<feature type="domain" description="Transketolase-like pyrimidine-binding" evidence="1">
    <location>
        <begin position="6"/>
        <end position="169"/>
    </location>
</feature>
<dbReference type="PANTHER" id="PTHR43825">
    <property type="entry name" value="PYRUVATE DEHYDROGENASE E1 COMPONENT"/>
    <property type="match status" value="1"/>
</dbReference>
<organism evidence="2 3">
    <name type="scientific">Pendulispora albinea</name>
    <dbReference type="NCBI Taxonomy" id="2741071"/>
    <lineage>
        <taxon>Bacteria</taxon>
        <taxon>Pseudomonadati</taxon>
        <taxon>Myxococcota</taxon>
        <taxon>Myxococcia</taxon>
        <taxon>Myxococcales</taxon>
        <taxon>Sorangiineae</taxon>
        <taxon>Pendulisporaceae</taxon>
        <taxon>Pendulispora</taxon>
    </lineage>
</organism>
<accession>A0ABZ2LR84</accession>
<evidence type="ECO:0000313" key="3">
    <source>
        <dbReference type="Proteomes" id="UP001370348"/>
    </source>
</evidence>
<dbReference type="InterPro" id="IPR033248">
    <property type="entry name" value="Transketolase_C"/>
</dbReference>
<reference evidence="2 3" key="1">
    <citation type="submission" date="2021-12" db="EMBL/GenBank/DDBJ databases">
        <title>Discovery of the Pendulisporaceae a myxobacterial family with distinct sporulation behavior and unique specialized metabolism.</title>
        <authorList>
            <person name="Garcia R."/>
            <person name="Popoff A."/>
            <person name="Bader C.D."/>
            <person name="Loehr J."/>
            <person name="Walesch S."/>
            <person name="Walt C."/>
            <person name="Boldt J."/>
            <person name="Bunk B."/>
            <person name="Haeckl F.J.F.P.J."/>
            <person name="Gunesch A.P."/>
            <person name="Birkelbach J."/>
            <person name="Nuebel U."/>
            <person name="Pietschmann T."/>
            <person name="Bach T."/>
            <person name="Mueller R."/>
        </authorList>
    </citation>
    <scope>NUCLEOTIDE SEQUENCE [LARGE SCALE GENOMIC DNA]</scope>
    <source>
        <strain evidence="2 3">MSr11954</strain>
    </source>
</reference>
<sequence length="316" mass="33101">MSDLARPPREAYRDALLELMAADASVYCIDTDTGLFNDIDFGASRERYVNLGIAEQNLMGVAAGLAASGKRPFVHTLATFAATRALEQVKVDIAYNALPVRIVCTHAGFSAGHLGPTHHALEDIATLRVLPNMTVVVPADATQAAAAAHQANALPGPVYVRLGRGAVPALTEGGPLRIGTPDVIRTGKDATILACGPHPIQAALAACDMLRADGIQAAVVNVHTVKPLDRAALLSIVAGRPVVTVEEHWTAGGFGGAIAELVSEAAPNFVWRIGVDDVFASGAGDPRWLLQRHGITAQAIAKAVRTLSREVPKCRS</sequence>
<evidence type="ECO:0000313" key="2">
    <source>
        <dbReference type="EMBL" id="WXB13432.1"/>
    </source>
</evidence>
<dbReference type="Pfam" id="PF02779">
    <property type="entry name" value="Transket_pyr"/>
    <property type="match status" value="1"/>
</dbReference>
<dbReference type="Proteomes" id="UP001370348">
    <property type="component" value="Chromosome"/>
</dbReference>